<keyword evidence="1" id="KW-0472">Membrane</keyword>
<evidence type="ECO:0000313" key="4">
    <source>
        <dbReference type="Proteomes" id="UP000239939"/>
    </source>
</evidence>
<proteinExistence type="predicted"/>
<gene>
    <name evidence="3" type="ORF">XpopCFBP1817_14100</name>
</gene>
<feature type="chain" id="PRO_5015411240" evidence="2">
    <location>
        <begin position="28"/>
        <end position="106"/>
    </location>
</feature>
<protein>
    <submittedName>
        <fullName evidence="3">Conjugal transfer protein TrbC</fullName>
    </submittedName>
</protein>
<dbReference type="Proteomes" id="UP000239939">
    <property type="component" value="Unassembled WGS sequence"/>
</dbReference>
<keyword evidence="1" id="KW-1133">Transmembrane helix</keyword>
<dbReference type="EMBL" id="MDEJ01000091">
    <property type="protein sequence ID" value="PPU91368.1"/>
    <property type="molecule type" value="Genomic_DNA"/>
</dbReference>
<keyword evidence="1" id="KW-0812">Transmembrane</keyword>
<evidence type="ECO:0000313" key="3">
    <source>
        <dbReference type="EMBL" id="PPU91368.1"/>
    </source>
</evidence>
<comment type="caution">
    <text evidence="3">The sequence shown here is derived from an EMBL/GenBank/DDBJ whole genome shotgun (WGS) entry which is preliminary data.</text>
</comment>
<dbReference type="RefSeq" id="WP_128417629.1">
    <property type="nucleotide sequence ID" value="NZ_MDEJ01000091.1"/>
</dbReference>
<evidence type="ECO:0000256" key="1">
    <source>
        <dbReference type="SAM" id="Phobius"/>
    </source>
</evidence>
<keyword evidence="4" id="KW-1185">Reference proteome</keyword>
<keyword evidence="2" id="KW-0732">Signal</keyword>
<reference evidence="4" key="1">
    <citation type="submission" date="2016-08" db="EMBL/GenBank/DDBJ databases">
        <authorList>
            <person name="Merda D."/>
            <person name="Briand M."/>
            <person name="Taghouti G."/>
            <person name="Carrere S."/>
            <person name="Gouzy J."/>
            <person name="Portier P."/>
            <person name="Jacques M.-A."/>
            <person name="Fischer-Le Saux M."/>
        </authorList>
    </citation>
    <scope>NUCLEOTIDE SEQUENCE [LARGE SCALE GENOMIC DNA]</scope>
    <source>
        <strain evidence="4">CFBP1817</strain>
    </source>
</reference>
<dbReference type="Pfam" id="PF04956">
    <property type="entry name" value="TrbC"/>
    <property type="match status" value="1"/>
</dbReference>
<dbReference type="OrthoDB" id="9814329at2"/>
<dbReference type="InterPro" id="IPR007039">
    <property type="entry name" value="TrbC/VirB2"/>
</dbReference>
<name>A0A2S7EM47_9XANT</name>
<feature type="transmembrane region" description="Helical" evidence="1">
    <location>
        <begin position="45"/>
        <end position="65"/>
    </location>
</feature>
<organism evidence="3 4">
    <name type="scientific">Xanthomonas populi</name>
    <dbReference type="NCBI Taxonomy" id="53414"/>
    <lineage>
        <taxon>Bacteria</taxon>
        <taxon>Pseudomonadati</taxon>
        <taxon>Pseudomonadota</taxon>
        <taxon>Gammaproteobacteria</taxon>
        <taxon>Lysobacterales</taxon>
        <taxon>Lysobacteraceae</taxon>
        <taxon>Xanthomonas</taxon>
    </lineage>
</organism>
<dbReference type="AlphaFoldDB" id="A0A2S7EM47"/>
<feature type="signal peptide" evidence="2">
    <location>
        <begin position="1"/>
        <end position="27"/>
    </location>
</feature>
<feature type="transmembrane region" description="Helical" evidence="1">
    <location>
        <begin position="77"/>
        <end position="100"/>
    </location>
</feature>
<accession>A0A2S7EM47</accession>
<sequence>MTMKLRNTRTLQLLTLAFFLLPAAAYASGTGMPWEDWLDKILNSITGPVAKAIGVISIVVCGLGMANSEGGSGMKKLMAVLLGLSVAFSASTFFLSFLGFGGGAVF</sequence>
<evidence type="ECO:0000256" key="2">
    <source>
        <dbReference type="SAM" id="SignalP"/>
    </source>
</evidence>